<keyword evidence="2" id="KW-1185">Reference proteome</keyword>
<protein>
    <submittedName>
        <fullName evidence="1">Uncharacterized protein</fullName>
    </submittedName>
</protein>
<feature type="non-terminal residue" evidence="1">
    <location>
        <position position="1"/>
    </location>
</feature>
<sequence length="216" mass="24285">MVMVLANMVSTSRDVFNVGMPPVSTSASRYTFGLNCIGQDDSDSVSISASTSRDAFVYQMTSLLCSCSAPWGHFVSKEKLDYVGMRVVHHFCEVLALLVMLGRNFGDALTTRFIIQVHIKLMHYSNGEDVVCNFFKLISDKIVDERDVLITRPKTHTSNDHRRLHSWMRPMALDASNDICIDSGHPMALDASKDRCVHSWMCPMALDTFNDRCIHS</sequence>
<organism evidence="1 2">
    <name type="scientific">Mucuna pruriens</name>
    <name type="common">Velvet bean</name>
    <name type="synonym">Dolichos pruriens</name>
    <dbReference type="NCBI Taxonomy" id="157652"/>
    <lineage>
        <taxon>Eukaryota</taxon>
        <taxon>Viridiplantae</taxon>
        <taxon>Streptophyta</taxon>
        <taxon>Embryophyta</taxon>
        <taxon>Tracheophyta</taxon>
        <taxon>Spermatophyta</taxon>
        <taxon>Magnoliopsida</taxon>
        <taxon>eudicotyledons</taxon>
        <taxon>Gunneridae</taxon>
        <taxon>Pentapetalae</taxon>
        <taxon>rosids</taxon>
        <taxon>fabids</taxon>
        <taxon>Fabales</taxon>
        <taxon>Fabaceae</taxon>
        <taxon>Papilionoideae</taxon>
        <taxon>50 kb inversion clade</taxon>
        <taxon>NPAAA clade</taxon>
        <taxon>indigoferoid/millettioid clade</taxon>
        <taxon>Phaseoleae</taxon>
        <taxon>Mucuna</taxon>
    </lineage>
</organism>
<dbReference type="EMBL" id="QJKJ01011589">
    <property type="protein sequence ID" value="RDX70736.1"/>
    <property type="molecule type" value="Genomic_DNA"/>
</dbReference>
<dbReference type="AlphaFoldDB" id="A0A371EXK7"/>
<reference evidence="1" key="1">
    <citation type="submission" date="2018-05" db="EMBL/GenBank/DDBJ databases">
        <title>Draft genome of Mucuna pruriens seed.</title>
        <authorList>
            <person name="Nnadi N.E."/>
            <person name="Vos R."/>
            <person name="Hasami M.H."/>
            <person name="Devisetty U.K."/>
            <person name="Aguiy J.C."/>
        </authorList>
    </citation>
    <scope>NUCLEOTIDE SEQUENCE [LARGE SCALE GENOMIC DNA]</scope>
    <source>
        <strain evidence="1">JCA_2017</strain>
    </source>
</reference>
<dbReference type="Proteomes" id="UP000257109">
    <property type="component" value="Unassembled WGS sequence"/>
</dbReference>
<evidence type="ECO:0000313" key="1">
    <source>
        <dbReference type="EMBL" id="RDX70736.1"/>
    </source>
</evidence>
<accession>A0A371EXK7</accession>
<gene>
    <name evidence="1" type="ORF">CR513_49992</name>
</gene>
<evidence type="ECO:0000313" key="2">
    <source>
        <dbReference type="Proteomes" id="UP000257109"/>
    </source>
</evidence>
<name>A0A371EXK7_MUCPR</name>
<comment type="caution">
    <text evidence="1">The sequence shown here is derived from an EMBL/GenBank/DDBJ whole genome shotgun (WGS) entry which is preliminary data.</text>
</comment>
<proteinExistence type="predicted"/>